<reference evidence="2 3" key="1">
    <citation type="submission" date="2024-09" db="EMBL/GenBank/DDBJ databases">
        <authorList>
            <person name="Sun Q."/>
            <person name="Mori K."/>
        </authorList>
    </citation>
    <scope>NUCLEOTIDE SEQUENCE [LARGE SCALE GENOMIC DNA]</scope>
    <source>
        <strain evidence="2 3">JCM 13519</strain>
    </source>
</reference>
<dbReference type="RefSeq" id="WP_345044784.1">
    <property type="nucleotide sequence ID" value="NZ_BAABED010000001.1"/>
</dbReference>
<evidence type="ECO:0000313" key="2">
    <source>
        <dbReference type="EMBL" id="MFB9714399.1"/>
    </source>
</evidence>
<dbReference type="EMBL" id="JBHMBH010000019">
    <property type="protein sequence ID" value="MFB9714399.1"/>
    <property type="molecule type" value="Genomic_DNA"/>
</dbReference>
<sequence>MVIHVKLSDRQTAATDDPLRRSWFGFDPGATPAELWQNNRGDWSLLAERIAAERWAELNHGGRIVVVAELDGPAYEILTGTTPAKKALFGRVLPEGHPVREALFEKPVVYPPGSRNPSWYDAHPGRVAAGAGSSRRNGPGAAEGRCGPVSNRGRCPRID</sequence>
<protein>
    <submittedName>
        <fullName evidence="2">Uncharacterized protein</fullName>
    </submittedName>
</protein>
<proteinExistence type="predicted"/>
<comment type="caution">
    <text evidence="2">The sequence shown here is derived from an EMBL/GenBank/DDBJ whole genome shotgun (WGS) entry which is preliminary data.</text>
</comment>
<feature type="region of interest" description="Disordered" evidence="1">
    <location>
        <begin position="114"/>
        <end position="159"/>
    </location>
</feature>
<evidence type="ECO:0000256" key="1">
    <source>
        <dbReference type="SAM" id="MobiDB-lite"/>
    </source>
</evidence>
<organism evidence="2 3">
    <name type="scientific">Arthrobacter methylotrophus</name>
    <dbReference type="NCBI Taxonomy" id="121291"/>
    <lineage>
        <taxon>Bacteria</taxon>
        <taxon>Bacillati</taxon>
        <taxon>Actinomycetota</taxon>
        <taxon>Actinomycetes</taxon>
        <taxon>Micrococcales</taxon>
        <taxon>Micrococcaceae</taxon>
        <taxon>Arthrobacter</taxon>
    </lineage>
</organism>
<accession>A0ABV5UR77</accession>
<keyword evidence="3" id="KW-1185">Reference proteome</keyword>
<name>A0ABV5UR77_9MICC</name>
<dbReference type="Proteomes" id="UP001589536">
    <property type="component" value="Unassembled WGS sequence"/>
</dbReference>
<evidence type="ECO:0000313" key="3">
    <source>
        <dbReference type="Proteomes" id="UP001589536"/>
    </source>
</evidence>
<gene>
    <name evidence="2" type="ORF">ACFFPI_09710</name>
</gene>